<dbReference type="CDD" id="cd08189">
    <property type="entry name" value="Fe-ADH-like"/>
    <property type="match status" value="1"/>
</dbReference>
<dbReference type="InterPro" id="IPR056798">
    <property type="entry name" value="ADH_Fe_C"/>
</dbReference>
<dbReference type="PROSITE" id="PS00913">
    <property type="entry name" value="ADH_IRON_1"/>
    <property type="match status" value="1"/>
</dbReference>
<dbReference type="PROSITE" id="PS00060">
    <property type="entry name" value="ADH_IRON_2"/>
    <property type="match status" value="1"/>
</dbReference>
<keyword evidence="3" id="KW-0560">Oxidoreductase</keyword>
<evidence type="ECO:0000256" key="3">
    <source>
        <dbReference type="ARBA" id="ARBA00023002"/>
    </source>
</evidence>
<dbReference type="PANTHER" id="PTHR11496">
    <property type="entry name" value="ALCOHOL DEHYDROGENASE"/>
    <property type="match status" value="1"/>
</dbReference>
<evidence type="ECO:0000259" key="6">
    <source>
        <dbReference type="Pfam" id="PF25137"/>
    </source>
</evidence>
<keyword evidence="8" id="KW-1185">Reference proteome</keyword>
<dbReference type="EMBL" id="FNEM01000008">
    <property type="protein sequence ID" value="SDJ45248.1"/>
    <property type="molecule type" value="Genomic_DNA"/>
</dbReference>
<dbReference type="InterPro" id="IPR001670">
    <property type="entry name" value="ADH_Fe/GldA"/>
</dbReference>
<feature type="domain" description="Fe-containing alcohol dehydrogenase-like C-terminal" evidence="6">
    <location>
        <begin position="216"/>
        <end position="382"/>
    </location>
</feature>
<evidence type="ECO:0000256" key="1">
    <source>
        <dbReference type="ARBA" id="ARBA00001962"/>
    </source>
</evidence>
<proteinExistence type="inferred from homology"/>
<dbReference type="AlphaFoldDB" id="A0A1G8TUM7"/>
<dbReference type="InterPro" id="IPR018211">
    <property type="entry name" value="ADH_Fe_CS"/>
</dbReference>
<dbReference type="SUPFAM" id="SSF56796">
    <property type="entry name" value="Dehydroquinate synthase-like"/>
    <property type="match status" value="1"/>
</dbReference>
<dbReference type="Gene3D" id="1.20.1090.10">
    <property type="entry name" value="Dehydroquinate synthase-like - alpha domain"/>
    <property type="match status" value="1"/>
</dbReference>
<dbReference type="InterPro" id="IPR039697">
    <property type="entry name" value="Alcohol_dehydrogenase_Fe"/>
</dbReference>
<dbReference type="Pfam" id="PF25137">
    <property type="entry name" value="ADH_Fe_C"/>
    <property type="match status" value="1"/>
</dbReference>
<protein>
    <submittedName>
        <fullName evidence="7">Alcohol dehydrogenase, class IV</fullName>
    </submittedName>
</protein>
<reference evidence="8" key="1">
    <citation type="submission" date="2016-10" db="EMBL/GenBank/DDBJ databases">
        <authorList>
            <person name="Varghese N."/>
            <person name="Submissions S."/>
        </authorList>
    </citation>
    <scope>NUCLEOTIDE SEQUENCE [LARGE SCALE GENOMIC DNA]</scope>
    <source>
        <strain evidence="8">DSM 23317</strain>
    </source>
</reference>
<name>A0A1G8TUM7_9GAMM</name>
<feature type="domain" description="Alcohol dehydrogenase iron-type/glycerol dehydrogenase GldA" evidence="5">
    <location>
        <begin position="39"/>
        <end position="204"/>
    </location>
</feature>
<keyword evidence="4" id="KW-0520">NAD</keyword>
<dbReference type="RefSeq" id="WP_090365333.1">
    <property type="nucleotide sequence ID" value="NZ_FNEM01000008.1"/>
</dbReference>
<gene>
    <name evidence="7" type="ORF">SAMN04488540_10893</name>
</gene>
<accession>A0A1G8TUM7</accession>
<evidence type="ECO:0000259" key="5">
    <source>
        <dbReference type="Pfam" id="PF00465"/>
    </source>
</evidence>
<evidence type="ECO:0000256" key="4">
    <source>
        <dbReference type="ARBA" id="ARBA00023027"/>
    </source>
</evidence>
<dbReference type="PANTHER" id="PTHR11496:SF102">
    <property type="entry name" value="ALCOHOL DEHYDROGENASE 4"/>
    <property type="match status" value="1"/>
</dbReference>
<evidence type="ECO:0000313" key="7">
    <source>
        <dbReference type="EMBL" id="SDJ45248.1"/>
    </source>
</evidence>
<dbReference type="Pfam" id="PF00465">
    <property type="entry name" value="Fe-ADH"/>
    <property type="match status" value="1"/>
</dbReference>
<dbReference type="FunFam" id="3.40.50.1970:FF:000003">
    <property type="entry name" value="Alcohol dehydrogenase, iron-containing"/>
    <property type="match status" value="1"/>
</dbReference>
<dbReference type="Proteomes" id="UP000199527">
    <property type="component" value="Unassembled WGS sequence"/>
</dbReference>
<dbReference type="OrthoDB" id="9815791at2"/>
<dbReference type="Gene3D" id="3.40.50.1970">
    <property type="match status" value="1"/>
</dbReference>
<dbReference type="FunFam" id="1.20.1090.10:FF:000001">
    <property type="entry name" value="Aldehyde-alcohol dehydrogenase"/>
    <property type="match status" value="1"/>
</dbReference>
<comment type="cofactor">
    <cofactor evidence="1">
        <name>Fe cation</name>
        <dbReference type="ChEBI" id="CHEBI:24875"/>
    </cofactor>
</comment>
<sequence length="412" mass="44616">MTQTHASSSLLFALRQRLYRLWAAIARPIFRSLPIATPEVLSGDQSLDSAIARLAESGYRRPVVITDNVFVTLPVFGRLIDALERYQLTYSVFSDIVPDPDFTLIEAGISHCRQHQFDSVIAIGGGSSIDATKVINGCAHNQINPRKIVGLLKLRKKGAFFVAIPTTAGTGSEATAAAVITDEQSHQKKVVVSLSVVPDLAVLDASLMMGLPPAITAATGMDALTHAMESYLSRFATAETDAMNLASIKRIFTYLPRAFSQGQHDVEARQEMALASHQAGVTFTRTSVGWVHAIAHQLGARYGVPHGLANAMVLPHVLAFYLPFASARMAQMADAIGIEGDSDQHKAEALVNAVTELCQTLAITPELTMLKEADLESMSDNIISETYRSPYPVPGYFDSQGQLQQFLRGMMA</sequence>
<comment type="similarity">
    <text evidence="2">Belongs to the iron-containing alcohol dehydrogenase family.</text>
</comment>
<evidence type="ECO:0000256" key="2">
    <source>
        <dbReference type="ARBA" id="ARBA00007358"/>
    </source>
</evidence>
<evidence type="ECO:0000313" key="8">
    <source>
        <dbReference type="Proteomes" id="UP000199527"/>
    </source>
</evidence>
<organism evidence="7 8">
    <name type="scientific">Ferrimonas sediminum</name>
    <dbReference type="NCBI Taxonomy" id="718193"/>
    <lineage>
        <taxon>Bacteria</taxon>
        <taxon>Pseudomonadati</taxon>
        <taxon>Pseudomonadota</taxon>
        <taxon>Gammaproteobacteria</taxon>
        <taxon>Alteromonadales</taxon>
        <taxon>Ferrimonadaceae</taxon>
        <taxon>Ferrimonas</taxon>
    </lineage>
</organism>
<dbReference type="GO" id="GO:0004022">
    <property type="term" value="F:alcohol dehydrogenase (NAD+) activity"/>
    <property type="evidence" value="ECO:0007669"/>
    <property type="project" value="TreeGrafter"/>
</dbReference>
<dbReference type="GO" id="GO:0046872">
    <property type="term" value="F:metal ion binding"/>
    <property type="evidence" value="ECO:0007669"/>
    <property type="project" value="InterPro"/>
</dbReference>